<accession>A0A7J7KZR2</accession>
<name>A0A7J7KZR2_9MAGN</name>
<dbReference type="EMBL" id="JACGCM010002776">
    <property type="protein sequence ID" value="KAF6135861.1"/>
    <property type="molecule type" value="Genomic_DNA"/>
</dbReference>
<feature type="compositionally biased region" description="Polar residues" evidence="1">
    <location>
        <begin position="206"/>
        <end position="215"/>
    </location>
</feature>
<dbReference type="Proteomes" id="UP000541444">
    <property type="component" value="Unassembled WGS sequence"/>
</dbReference>
<proteinExistence type="predicted"/>
<reference evidence="2 3" key="1">
    <citation type="journal article" date="2020" name="IScience">
        <title>Genome Sequencing of the Endangered Kingdonia uniflora (Circaeasteraceae, Ranunculales) Reveals Potential Mechanisms of Evolutionary Specialization.</title>
        <authorList>
            <person name="Sun Y."/>
            <person name="Deng T."/>
            <person name="Zhang A."/>
            <person name="Moore M.J."/>
            <person name="Landis J.B."/>
            <person name="Lin N."/>
            <person name="Zhang H."/>
            <person name="Zhang X."/>
            <person name="Huang J."/>
            <person name="Zhang X."/>
            <person name="Sun H."/>
            <person name="Wang H."/>
        </authorList>
    </citation>
    <scope>NUCLEOTIDE SEQUENCE [LARGE SCALE GENOMIC DNA]</scope>
    <source>
        <strain evidence="2">TB1705</strain>
        <tissue evidence="2">Leaf</tissue>
    </source>
</reference>
<dbReference type="OrthoDB" id="1690976at2759"/>
<comment type="caution">
    <text evidence="2">The sequence shown here is derived from an EMBL/GenBank/DDBJ whole genome shotgun (WGS) entry which is preliminary data.</text>
</comment>
<sequence>MASKNGVIKASILLKILIKNPPYQTHPSNTRSFCLVGGQISNHTAKWMQDTSKKSPMELINEVPPIKVEGRIVACEGAYFGYPKKKWEELVVYTSLLDITDMTPSIASAIQKREEKQKVHQFLIGLQLVVSDVPSLADQMSFAANSRSQVQSRDSRSTPLSGGNLRRTGPYCDHCKQDGHYMHTCFQLHPELRPKKEYGKSGGNKPRTTTISKVS</sequence>
<evidence type="ECO:0000313" key="3">
    <source>
        <dbReference type="Proteomes" id="UP000541444"/>
    </source>
</evidence>
<dbReference type="PANTHER" id="PTHR13156">
    <property type="entry name" value="NADH-UBIQUINONE OXIDOREDUCTASE 13 KD-A SUBUNIT"/>
    <property type="match status" value="1"/>
</dbReference>
<feature type="region of interest" description="Disordered" evidence="1">
    <location>
        <begin position="194"/>
        <end position="215"/>
    </location>
</feature>
<dbReference type="PANTHER" id="PTHR13156:SF0">
    <property type="entry name" value="NADH DEHYDROGENASE [UBIQUINONE] IRON-SULFUR PROTEIN 6, MITOCHONDRIAL"/>
    <property type="match status" value="1"/>
</dbReference>
<gene>
    <name evidence="2" type="ORF">GIB67_028180</name>
</gene>
<keyword evidence="3" id="KW-1185">Reference proteome</keyword>
<feature type="region of interest" description="Disordered" evidence="1">
    <location>
        <begin position="144"/>
        <end position="169"/>
    </location>
</feature>
<dbReference type="GO" id="GO:0006120">
    <property type="term" value="P:mitochondrial electron transport, NADH to ubiquinone"/>
    <property type="evidence" value="ECO:0007669"/>
    <property type="project" value="TreeGrafter"/>
</dbReference>
<evidence type="ECO:0000313" key="2">
    <source>
        <dbReference type="EMBL" id="KAF6135861.1"/>
    </source>
</evidence>
<dbReference type="GO" id="GO:0005739">
    <property type="term" value="C:mitochondrion"/>
    <property type="evidence" value="ECO:0007669"/>
    <property type="project" value="GOC"/>
</dbReference>
<evidence type="ECO:0000256" key="1">
    <source>
        <dbReference type="SAM" id="MobiDB-lite"/>
    </source>
</evidence>
<dbReference type="AlphaFoldDB" id="A0A7J7KZR2"/>
<organism evidence="2 3">
    <name type="scientific">Kingdonia uniflora</name>
    <dbReference type="NCBI Taxonomy" id="39325"/>
    <lineage>
        <taxon>Eukaryota</taxon>
        <taxon>Viridiplantae</taxon>
        <taxon>Streptophyta</taxon>
        <taxon>Embryophyta</taxon>
        <taxon>Tracheophyta</taxon>
        <taxon>Spermatophyta</taxon>
        <taxon>Magnoliopsida</taxon>
        <taxon>Ranunculales</taxon>
        <taxon>Circaeasteraceae</taxon>
        <taxon>Kingdonia</taxon>
    </lineage>
</organism>
<protein>
    <submittedName>
        <fullName evidence="2">Uncharacterized protein</fullName>
    </submittedName>
</protein>